<dbReference type="AlphaFoldDB" id="A0A6G0YMD5"/>
<keyword evidence="3" id="KW-1185">Reference proteome</keyword>
<feature type="compositionally biased region" description="Basic and acidic residues" evidence="1">
    <location>
        <begin position="437"/>
        <end position="449"/>
    </location>
</feature>
<reference evidence="2 3" key="1">
    <citation type="submission" date="2019-08" db="EMBL/GenBank/DDBJ databases">
        <title>Whole genome of Aphis craccivora.</title>
        <authorList>
            <person name="Voronova N.V."/>
            <person name="Shulinski R.S."/>
            <person name="Bandarenka Y.V."/>
            <person name="Zhorov D.G."/>
            <person name="Warner D."/>
        </authorList>
    </citation>
    <scope>NUCLEOTIDE SEQUENCE [LARGE SCALE GENOMIC DNA]</scope>
    <source>
        <strain evidence="2">180601</strain>
        <tissue evidence="2">Whole Body</tissue>
    </source>
</reference>
<dbReference type="Proteomes" id="UP000478052">
    <property type="component" value="Unassembled WGS sequence"/>
</dbReference>
<accession>A0A6G0YMD5</accession>
<dbReference type="OrthoDB" id="6598686at2759"/>
<evidence type="ECO:0000313" key="3">
    <source>
        <dbReference type="Proteomes" id="UP000478052"/>
    </source>
</evidence>
<comment type="caution">
    <text evidence="2">The sequence shown here is derived from an EMBL/GenBank/DDBJ whole genome shotgun (WGS) entry which is preliminary data.</text>
</comment>
<evidence type="ECO:0000256" key="1">
    <source>
        <dbReference type="SAM" id="MobiDB-lite"/>
    </source>
</evidence>
<sequence length="481" mass="57115">MVRFYLQLVASYELYNSKSYKESYLEIQGAVKYLKKCKFDKLNVQYFDAYYHITQATNAYVALTLKIDSEKYKLLNDVKHIKYFNRYEKAAIYAVKAKIFMEYPHEGNELALKFVDQARSLDSIEPEWIVIWLKAKGRVRRYDDKFETPDDDEIDAVKMLSTTQSKLHILIQATHVYEEAGYIKKMTHDYNESNRFYKLASDITKRAIELAKGDTKQLIFILLSSYSSYDKSIMSDLIAKLKNIQNSRVDNFLGFYYLRHEKDYVKAKIHFTRGKDAGNFNSAMQLIKVECLLHSVNSFPYVQSLNMMYDNFPTPSRRLIILTHILMYYNFCENNPSEMMRYLKMYTDQEIDDTLKLRCLAYTWPLFTINMYFELNTFLNILSENVKKIINNNWSLEEKQIIDNTFERFNKILKLNNNDIKINVANKTTAHKKHESWRKQRVDLSENKSNKSHRHQSNSKYFYRNTILEKNVDLAKKPSTN</sequence>
<organism evidence="2 3">
    <name type="scientific">Aphis craccivora</name>
    <name type="common">Cowpea aphid</name>
    <dbReference type="NCBI Taxonomy" id="307492"/>
    <lineage>
        <taxon>Eukaryota</taxon>
        <taxon>Metazoa</taxon>
        <taxon>Ecdysozoa</taxon>
        <taxon>Arthropoda</taxon>
        <taxon>Hexapoda</taxon>
        <taxon>Insecta</taxon>
        <taxon>Pterygota</taxon>
        <taxon>Neoptera</taxon>
        <taxon>Paraneoptera</taxon>
        <taxon>Hemiptera</taxon>
        <taxon>Sternorrhyncha</taxon>
        <taxon>Aphidomorpha</taxon>
        <taxon>Aphidoidea</taxon>
        <taxon>Aphididae</taxon>
        <taxon>Aphidini</taxon>
        <taxon>Aphis</taxon>
        <taxon>Aphis</taxon>
    </lineage>
</organism>
<evidence type="ECO:0000313" key="2">
    <source>
        <dbReference type="EMBL" id="KAF0758684.1"/>
    </source>
</evidence>
<dbReference type="EMBL" id="VUJU01003235">
    <property type="protein sequence ID" value="KAF0758684.1"/>
    <property type="molecule type" value="Genomic_DNA"/>
</dbReference>
<name>A0A6G0YMD5_APHCR</name>
<protein>
    <submittedName>
        <fullName evidence="2">Uncharacterized protein</fullName>
    </submittedName>
</protein>
<proteinExistence type="predicted"/>
<gene>
    <name evidence="2" type="ORF">FWK35_00017996</name>
</gene>
<feature type="region of interest" description="Disordered" evidence="1">
    <location>
        <begin position="435"/>
        <end position="457"/>
    </location>
</feature>